<dbReference type="Pfam" id="PF00652">
    <property type="entry name" value="Ricin_B_lectin"/>
    <property type="match status" value="1"/>
</dbReference>
<keyword evidence="3" id="KW-0378">Hydrolase</keyword>
<reference evidence="3 4" key="1">
    <citation type="journal article" date="2014" name="Int. J. Syst. Evol. Microbiol.">
        <title>Complete genome sequence of Corynebacterium casei LMG S-19264T (=DSM 44701T), isolated from a smear-ripened cheese.</title>
        <authorList>
            <consortium name="US DOE Joint Genome Institute (JGI-PGF)"/>
            <person name="Walter F."/>
            <person name="Albersmeier A."/>
            <person name="Kalinowski J."/>
            <person name="Ruckert C."/>
        </authorList>
    </citation>
    <scope>NUCLEOTIDE SEQUENCE [LARGE SCALE GENOMIC DNA]</scope>
    <source>
        <strain evidence="3 4">JCM 4255</strain>
    </source>
</reference>
<dbReference type="AlphaFoldDB" id="A0A7G1N9X8"/>
<dbReference type="SUPFAM" id="SSF50370">
    <property type="entry name" value="Ricin B-like lectins"/>
    <property type="match status" value="1"/>
</dbReference>
<organism evidence="3 4">
    <name type="scientific">Streptomyces tuirus</name>
    <dbReference type="NCBI Taxonomy" id="68278"/>
    <lineage>
        <taxon>Bacteria</taxon>
        <taxon>Bacillati</taxon>
        <taxon>Actinomycetota</taxon>
        <taxon>Actinomycetes</taxon>
        <taxon>Kitasatosporales</taxon>
        <taxon>Streptomycetaceae</taxon>
        <taxon>Streptomyces</taxon>
    </lineage>
</organism>
<proteinExistence type="predicted"/>
<evidence type="ECO:0000259" key="2">
    <source>
        <dbReference type="SMART" id="SM00458"/>
    </source>
</evidence>
<feature type="compositionally biased region" description="Basic and acidic residues" evidence="1">
    <location>
        <begin position="522"/>
        <end position="532"/>
    </location>
</feature>
<feature type="domain" description="Ricin B lectin" evidence="2">
    <location>
        <begin position="386"/>
        <end position="507"/>
    </location>
</feature>
<dbReference type="Gene3D" id="2.80.10.50">
    <property type="match status" value="1"/>
</dbReference>
<dbReference type="InterPro" id="IPR035992">
    <property type="entry name" value="Ricin_B-like_lectins"/>
</dbReference>
<dbReference type="Proteomes" id="UP000516373">
    <property type="component" value="Chromosome"/>
</dbReference>
<gene>
    <name evidence="3" type="ORF">GCM10017668_08950</name>
</gene>
<dbReference type="KEGG" id="stui:GCM10017668_08950"/>
<evidence type="ECO:0000313" key="3">
    <source>
        <dbReference type="EMBL" id="BCL19052.1"/>
    </source>
</evidence>
<dbReference type="SMART" id="SM00458">
    <property type="entry name" value="RICIN"/>
    <property type="match status" value="1"/>
</dbReference>
<feature type="compositionally biased region" description="Pro residues" evidence="1">
    <location>
        <begin position="1"/>
        <end position="16"/>
    </location>
</feature>
<evidence type="ECO:0000313" key="4">
    <source>
        <dbReference type="Proteomes" id="UP000516373"/>
    </source>
</evidence>
<feature type="region of interest" description="Disordered" evidence="1">
    <location>
        <begin position="506"/>
        <end position="557"/>
    </location>
</feature>
<dbReference type="PROSITE" id="PS50231">
    <property type="entry name" value="RICIN_B_LECTIN"/>
    <property type="match status" value="1"/>
</dbReference>
<name>A0A7G1N9X8_9ACTN</name>
<sequence length="620" mass="64786">MQSPHPPRPPFPPRPGAGPAESDRNLLARVGEPAEGPRAVALLLARHWRAVYEYAVICLAAPEDSASMAAAAAFRRELARPGGGALRPRLLTAVRETVGEWAADDGISTVLPELRKTVGGRGLRAARPGTPERRRLAERAFRSLPGASQCLLWHTEVEAETISVPAGLIGVDAATASAALEQAREQFRTGCVRAHRELAPTRECRYYNRLLDVPMRRGGALLPDVQRHLMACRYCRHAAEQLSHFEGGLGDLLVETVLGWGARRYLESRPGRDAGRGALPAGGRHRLRPHDLPATGRPGTPRRHTKALAAAVGVTSLVLLATLLAARGWTEESGTAGPHATWGAVSGHSVDPDSAGPSSVEPDSSRSGSAGSPSAASVGGPAEVGRGRLRNLDDGRCLDVLGGRVRVDAPLVLAACSGGGAQQWSYRDDGVLRSAADPALCLGSDPAEGSVVLAACLVHAGVVRYDLTVRGELLPRGGKGLAVGAGKGRDVIVTGRDGAEAQRWALEPAAAPAGPGESRKKRAEDAPRENRGQRTRRHQDAPSGPPDTTSRNLPQKRYETKFAQVGCCEDAEPGADEEASGPGPGVLGPATATVADAVTTVHSVVPASDASTAVRSVALP</sequence>
<accession>A0A7G1N9X8</accession>
<dbReference type="EMBL" id="AP023439">
    <property type="protein sequence ID" value="BCL19052.1"/>
    <property type="molecule type" value="Genomic_DNA"/>
</dbReference>
<feature type="region of interest" description="Disordered" evidence="1">
    <location>
        <begin position="269"/>
        <end position="305"/>
    </location>
</feature>
<dbReference type="RefSeq" id="WP_190897138.1">
    <property type="nucleotide sequence ID" value="NZ_AP023439.1"/>
</dbReference>
<feature type="region of interest" description="Disordered" evidence="1">
    <location>
        <begin position="1"/>
        <end position="23"/>
    </location>
</feature>
<evidence type="ECO:0000256" key="1">
    <source>
        <dbReference type="SAM" id="MobiDB-lite"/>
    </source>
</evidence>
<feature type="compositionally biased region" description="Low complexity" evidence="1">
    <location>
        <begin position="506"/>
        <end position="516"/>
    </location>
</feature>
<protein>
    <submittedName>
        <fullName evidence="3">Hydrolase</fullName>
    </submittedName>
</protein>
<feature type="compositionally biased region" description="Low complexity" evidence="1">
    <location>
        <begin position="365"/>
        <end position="381"/>
    </location>
</feature>
<dbReference type="InterPro" id="IPR000772">
    <property type="entry name" value="Ricin_B_lectin"/>
</dbReference>
<dbReference type="GO" id="GO:0016787">
    <property type="term" value="F:hydrolase activity"/>
    <property type="evidence" value="ECO:0007669"/>
    <property type="project" value="UniProtKB-KW"/>
</dbReference>
<feature type="region of interest" description="Disordered" evidence="1">
    <location>
        <begin position="332"/>
        <end position="387"/>
    </location>
</feature>